<sequence length="120" mass="14071">MKKRADSDYVAFEFCIKKISAVGIDNEILYEIYKFLFPVQKMIVNEFHAFEGRVKKGKVSPGLTNFQQMFDEAGFEIYMNQRARDAYWKVEEKGNSEQNNAFIRELKVHMDSVLNNQMLA</sequence>
<reference evidence="1 2" key="1">
    <citation type="submission" date="2018-06" db="EMBL/GenBank/DDBJ databases">
        <title>Comparative genomics reveals the genomic features of Rhizophagus irregularis, R. cerebriforme, R. diaphanum and Gigaspora rosea, and their symbiotic lifestyle signature.</title>
        <authorList>
            <person name="Morin E."/>
            <person name="San Clemente H."/>
            <person name="Chen E.C.H."/>
            <person name="De La Providencia I."/>
            <person name="Hainaut M."/>
            <person name="Kuo A."/>
            <person name="Kohler A."/>
            <person name="Murat C."/>
            <person name="Tang N."/>
            <person name="Roy S."/>
            <person name="Loubradou J."/>
            <person name="Henrissat B."/>
            <person name="Grigoriev I.V."/>
            <person name="Corradi N."/>
            <person name="Roux C."/>
            <person name="Martin F.M."/>
        </authorList>
    </citation>
    <scope>NUCLEOTIDE SEQUENCE [LARGE SCALE GENOMIC DNA]</scope>
    <source>
        <strain evidence="1 2">DAOM 194757</strain>
    </source>
</reference>
<dbReference type="EMBL" id="QKWP01001145">
    <property type="protein sequence ID" value="RIB11319.1"/>
    <property type="molecule type" value="Genomic_DNA"/>
</dbReference>
<gene>
    <name evidence="1" type="ORF">C2G38_2203714</name>
</gene>
<evidence type="ECO:0000313" key="1">
    <source>
        <dbReference type="EMBL" id="RIB11319.1"/>
    </source>
</evidence>
<protein>
    <submittedName>
        <fullName evidence="1">Uncharacterized protein</fullName>
    </submittedName>
</protein>
<organism evidence="1 2">
    <name type="scientific">Gigaspora rosea</name>
    <dbReference type="NCBI Taxonomy" id="44941"/>
    <lineage>
        <taxon>Eukaryota</taxon>
        <taxon>Fungi</taxon>
        <taxon>Fungi incertae sedis</taxon>
        <taxon>Mucoromycota</taxon>
        <taxon>Glomeromycotina</taxon>
        <taxon>Glomeromycetes</taxon>
        <taxon>Diversisporales</taxon>
        <taxon>Gigasporaceae</taxon>
        <taxon>Gigaspora</taxon>
    </lineage>
</organism>
<name>A0A397URB1_9GLOM</name>
<evidence type="ECO:0000313" key="2">
    <source>
        <dbReference type="Proteomes" id="UP000266673"/>
    </source>
</evidence>
<accession>A0A397URB1</accession>
<dbReference type="AlphaFoldDB" id="A0A397URB1"/>
<dbReference type="Proteomes" id="UP000266673">
    <property type="component" value="Unassembled WGS sequence"/>
</dbReference>
<comment type="caution">
    <text evidence="1">The sequence shown here is derived from an EMBL/GenBank/DDBJ whole genome shotgun (WGS) entry which is preliminary data.</text>
</comment>
<proteinExistence type="predicted"/>
<keyword evidence="2" id="KW-1185">Reference proteome</keyword>
<dbReference type="OrthoDB" id="2439448at2759"/>
<dbReference type="STRING" id="44941.A0A397URB1"/>